<proteinExistence type="predicted"/>
<dbReference type="Pfam" id="PF04720">
    <property type="entry name" value="PDDEXK_6"/>
    <property type="match status" value="1"/>
</dbReference>
<evidence type="ECO:0000256" key="1">
    <source>
        <dbReference type="SAM" id="MobiDB-lite"/>
    </source>
</evidence>
<gene>
    <name evidence="2" type="ORF">Taro_015966</name>
</gene>
<feature type="region of interest" description="Disordered" evidence="1">
    <location>
        <begin position="1"/>
        <end position="24"/>
    </location>
</feature>
<dbReference type="EMBL" id="NMUH01000697">
    <property type="protein sequence ID" value="MQL83465.1"/>
    <property type="molecule type" value="Genomic_DNA"/>
</dbReference>
<dbReference type="PANTHER" id="PTHR31579:SF39">
    <property type="entry name" value="OS01G0973600 PROTEIN"/>
    <property type="match status" value="1"/>
</dbReference>
<evidence type="ECO:0008006" key="4">
    <source>
        <dbReference type="Google" id="ProtNLM"/>
    </source>
</evidence>
<dbReference type="PANTHER" id="PTHR31579">
    <property type="entry name" value="OS03G0796600 PROTEIN"/>
    <property type="match status" value="1"/>
</dbReference>
<dbReference type="Proteomes" id="UP000652761">
    <property type="component" value="Unassembled WGS sequence"/>
</dbReference>
<dbReference type="NCBIfam" id="TIGR01615">
    <property type="entry name" value="A_thal_3542"/>
    <property type="match status" value="1"/>
</dbReference>
<comment type="caution">
    <text evidence="2">The sequence shown here is derived from an EMBL/GenBank/DDBJ whole genome shotgun (WGS) entry which is preliminary data.</text>
</comment>
<organism evidence="2 3">
    <name type="scientific">Colocasia esculenta</name>
    <name type="common">Wild taro</name>
    <name type="synonym">Arum esculentum</name>
    <dbReference type="NCBI Taxonomy" id="4460"/>
    <lineage>
        <taxon>Eukaryota</taxon>
        <taxon>Viridiplantae</taxon>
        <taxon>Streptophyta</taxon>
        <taxon>Embryophyta</taxon>
        <taxon>Tracheophyta</taxon>
        <taxon>Spermatophyta</taxon>
        <taxon>Magnoliopsida</taxon>
        <taxon>Liliopsida</taxon>
        <taxon>Araceae</taxon>
        <taxon>Aroideae</taxon>
        <taxon>Colocasieae</taxon>
        <taxon>Colocasia</taxon>
    </lineage>
</organism>
<name>A0A843UIY7_COLES</name>
<keyword evidence="3" id="KW-1185">Reference proteome</keyword>
<reference evidence="2" key="1">
    <citation type="submission" date="2017-07" db="EMBL/GenBank/DDBJ databases">
        <title>Taro Niue Genome Assembly and Annotation.</title>
        <authorList>
            <person name="Atibalentja N."/>
            <person name="Keating K."/>
            <person name="Fields C.J."/>
        </authorList>
    </citation>
    <scope>NUCLEOTIDE SEQUENCE</scope>
    <source>
        <strain evidence="2">Niue_2</strain>
        <tissue evidence="2">Leaf</tissue>
    </source>
</reference>
<evidence type="ECO:0000313" key="2">
    <source>
        <dbReference type="EMBL" id="MQL83465.1"/>
    </source>
</evidence>
<dbReference type="OrthoDB" id="691424at2759"/>
<dbReference type="AlphaFoldDB" id="A0A843UIY7"/>
<sequence length="353" mass="39426">MIWTEESRAQLRGSPPSPPNSHRRLKVDAWGFEPPPAVADSGGRNCRMCAAVGNWVRMAGWESPDYAGQIGGFSHESEHDLAVMVSDFLENGSGGSISRSSSDSDSGAPDLKHLAEKISFFKCTVDQYECDLLSIVHSLVLTLCETDLHVDKSGSCNASCIRRSLVKLLRISGYDAAVCVSKWQGSGKVPGGEHEYIDVANSGVMGSERVIIDIDFRSHFEIARAVESYDAILKSLPVIYVGSWPKLKQLLQVMVEAARCSLKQNSMPVPPWRSLAYLQAKWQSKYERIYDQDYANSRNISPCENTQCFGHLRRLKTSLQSEMEKERLLKPITNDGGRRFKAERRYCQSLLRV</sequence>
<accession>A0A843UIY7</accession>
<dbReference type="InterPro" id="IPR006502">
    <property type="entry name" value="PDDEXK-like"/>
</dbReference>
<evidence type="ECO:0000313" key="3">
    <source>
        <dbReference type="Proteomes" id="UP000652761"/>
    </source>
</evidence>
<protein>
    <recommendedName>
        <fullName evidence="4">Plant-specific domain TIGR01615 family protein</fullName>
    </recommendedName>
</protein>